<dbReference type="AlphaFoldDB" id="A0AA88NEI8"/>
<accession>A0AA88NEI8</accession>
<proteinExistence type="predicted"/>
<gene>
    <name evidence="1" type="ORF">Q5P01_005944</name>
</gene>
<comment type="caution">
    <text evidence="1">The sequence shown here is derived from an EMBL/GenBank/DDBJ whole genome shotgun (WGS) entry which is preliminary data.</text>
</comment>
<evidence type="ECO:0000313" key="1">
    <source>
        <dbReference type="EMBL" id="KAK2857209.1"/>
    </source>
</evidence>
<evidence type="ECO:0000313" key="2">
    <source>
        <dbReference type="Proteomes" id="UP001187415"/>
    </source>
</evidence>
<keyword evidence="2" id="KW-1185">Reference proteome</keyword>
<sequence length="160" mass="17824">MAHITINQYLQQVYEAIDNHEGSFCAELLSFKHPHVANPRLQLASPEDKCQQVLEPPYDEMVAAHLRCTYAVANHDFVEAYKFQTLVVQYPSLLTHTHTRCFTVVAQFPSLTLHVIPEGVPVPQGGELGSASDVCCHAGSQDIRQQCRAAAAEERERPAQ</sequence>
<dbReference type="EMBL" id="JAUPFM010000003">
    <property type="protein sequence ID" value="KAK2857209.1"/>
    <property type="molecule type" value="Genomic_DNA"/>
</dbReference>
<name>A0AA88NEI8_CHASR</name>
<organism evidence="1 2">
    <name type="scientific">Channa striata</name>
    <name type="common">Snakehead murrel</name>
    <name type="synonym">Ophicephalus striatus</name>
    <dbReference type="NCBI Taxonomy" id="64152"/>
    <lineage>
        <taxon>Eukaryota</taxon>
        <taxon>Metazoa</taxon>
        <taxon>Chordata</taxon>
        <taxon>Craniata</taxon>
        <taxon>Vertebrata</taxon>
        <taxon>Euteleostomi</taxon>
        <taxon>Actinopterygii</taxon>
        <taxon>Neopterygii</taxon>
        <taxon>Teleostei</taxon>
        <taxon>Neoteleostei</taxon>
        <taxon>Acanthomorphata</taxon>
        <taxon>Anabantaria</taxon>
        <taxon>Anabantiformes</taxon>
        <taxon>Channoidei</taxon>
        <taxon>Channidae</taxon>
        <taxon>Channa</taxon>
    </lineage>
</organism>
<dbReference type="Proteomes" id="UP001187415">
    <property type="component" value="Unassembled WGS sequence"/>
</dbReference>
<protein>
    <submittedName>
        <fullName evidence="1">Uncharacterized protein</fullName>
    </submittedName>
</protein>
<reference evidence="1" key="1">
    <citation type="submission" date="2023-07" db="EMBL/GenBank/DDBJ databases">
        <title>Chromosome-level Genome Assembly of Striped Snakehead (Channa striata).</title>
        <authorList>
            <person name="Liu H."/>
        </authorList>
    </citation>
    <scope>NUCLEOTIDE SEQUENCE</scope>
    <source>
        <strain evidence="1">Gz</strain>
        <tissue evidence="1">Muscle</tissue>
    </source>
</reference>